<organism evidence="2 3">
    <name type="scientific">Modicella reniformis</name>
    <dbReference type="NCBI Taxonomy" id="1440133"/>
    <lineage>
        <taxon>Eukaryota</taxon>
        <taxon>Fungi</taxon>
        <taxon>Fungi incertae sedis</taxon>
        <taxon>Mucoromycota</taxon>
        <taxon>Mortierellomycotina</taxon>
        <taxon>Mortierellomycetes</taxon>
        <taxon>Mortierellales</taxon>
        <taxon>Mortierellaceae</taxon>
        <taxon>Modicella</taxon>
    </lineage>
</organism>
<dbReference type="EMBL" id="JAAAHW010010088">
    <property type="protein sequence ID" value="KAF9930894.1"/>
    <property type="molecule type" value="Genomic_DNA"/>
</dbReference>
<evidence type="ECO:0000313" key="2">
    <source>
        <dbReference type="EMBL" id="KAF9930894.1"/>
    </source>
</evidence>
<accession>A0A9P6LSL5</accession>
<feature type="region of interest" description="Disordered" evidence="1">
    <location>
        <begin position="92"/>
        <end position="115"/>
    </location>
</feature>
<protein>
    <submittedName>
        <fullName evidence="2">Uncharacterized protein</fullName>
    </submittedName>
</protein>
<proteinExistence type="predicted"/>
<gene>
    <name evidence="2" type="ORF">BGZ65_005130</name>
</gene>
<feature type="compositionally biased region" description="Basic and acidic residues" evidence="1">
    <location>
        <begin position="106"/>
        <end position="115"/>
    </location>
</feature>
<sequence>AFLLDIQPIFVDTDTPGRERGPFGDDLVVAPVKVDCHCVKRSEMEESDTEVGIERGHGASLSIAVPTCSSFTVLYASSITDAEQELYETHELFWREEEEEEEHEDDNNHNHEEQE</sequence>
<evidence type="ECO:0000256" key="1">
    <source>
        <dbReference type="SAM" id="MobiDB-lite"/>
    </source>
</evidence>
<feature type="compositionally biased region" description="Acidic residues" evidence="1">
    <location>
        <begin position="96"/>
        <end position="105"/>
    </location>
</feature>
<evidence type="ECO:0000313" key="3">
    <source>
        <dbReference type="Proteomes" id="UP000749646"/>
    </source>
</evidence>
<dbReference type="AlphaFoldDB" id="A0A9P6LSL5"/>
<keyword evidence="3" id="KW-1185">Reference proteome</keyword>
<feature type="non-terminal residue" evidence="2">
    <location>
        <position position="1"/>
    </location>
</feature>
<dbReference type="Proteomes" id="UP000749646">
    <property type="component" value="Unassembled WGS sequence"/>
</dbReference>
<reference evidence="2" key="1">
    <citation type="journal article" date="2020" name="Fungal Divers.">
        <title>Resolving the Mortierellaceae phylogeny through synthesis of multi-gene phylogenetics and phylogenomics.</title>
        <authorList>
            <person name="Vandepol N."/>
            <person name="Liber J."/>
            <person name="Desiro A."/>
            <person name="Na H."/>
            <person name="Kennedy M."/>
            <person name="Barry K."/>
            <person name="Grigoriev I.V."/>
            <person name="Miller A.N."/>
            <person name="O'Donnell K."/>
            <person name="Stajich J.E."/>
            <person name="Bonito G."/>
        </authorList>
    </citation>
    <scope>NUCLEOTIDE SEQUENCE</scope>
    <source>
        <strain evidence="2">MES-2147</strain>
    </source>
</reference>
<name>A0A9P6LSL5_9FUNG</name>
<comment type="caution">
    <text evidence="2">The sequence shown here is derived from an EMBL/GenBank/DDBJ whole genome shotgun (WGS) entry which is preliminary data.</text>
</comment>